<feature type="coiled-coil region" evidence="1">
    <location>
        <begin position="64"/>
        <end position="91"/>
    </location>
</feature>
<gene>
    <name evidence="3" type="ORF">PML95_09895</name>
</gene>
<evidence type="ECO:0000313" key="4">
    <source>
        <dbReference type="Proteomes" id="UP001179600"/>
    </source>
</evidence>
<protein>
    <submittedName>
        <fullName evidence="3">Uncharacterized protein</fullName>
    </submittedName>
</protein>
<dbReference type="RefSeq" id="WP_272163331.1">
    <property type="nucleotide sequence ID" value="NZ_CP116507.1"/>
</dbReference>
<evidence type="ECO:0000313" key="3">
    <source>
        <dbReference type="EMBL" id="WCG22681.1"/>
    </source>
</evidence>
<dbReference type="AlphaFoldDB" id="A0AAE9XF99"/>
<name>A0AAE9XF99_9ENTE</name>
<evidence type="ECO:0000256" key="1">
    <source>
        <dbReference type="SAM" id="Coils"/>
    </source>
</evidence>
<dbReference type="Proteomes" id="UP001179600">
    <property type="component" value="Chromosome"/>
</dbReference>
<feature type="transmembrane region" description="Helical" evidence="2">
    <location>
        <begin position="6"/>
        <end position="26"/>
    </location>
</feature>
<accession>A0AAE9XF99</accession>
<keyword evidence="2" id="KW-1133">Transmembrane helix</keyword>
<keyword evidence="1" id="KW-0175">Coiled coil</keyword>
<dbReference type="EMBL" id="CP116507">
    <property type="protein sequence ID" value="WCG22681.1"/>
    <property type="molecule type" value="Genomic_DNA"/>
</dbReference>
<keyword evidence="2" id="KW-0472">Membrane</keyword>
<reference evidence="3" key="1">
    <citation type="submission" date="2023-01" db="EMBL/GenBank/DDBJ databases">
        <title>Oxazolidinone resistance genes in florfenicol resistant enterococci from beef cattle and veal calves at slaughter.</title>
        <authorList>
            <person name="Biggel M."/>
        </authorList>
    </citation>
    <scope>NUCLEOTIDE SEQUENCE</scope>
    <source>
        <strain evidence="3">K204-1</strain>
    </source>
</reference>
<keyword evidence="2" id="KW-0812">Transmembrane</keyword>
<proteinExistence type="predicted"/>
<sequence>MTQKQRQLILGLIVLILILFITLLSLKYKNKSPRNGWVPNTPPIVQTIFYTSGEEITFEEPYEAHQTAQQLAALENQLTDVTENIRSNESKESYQKWQMAVEDMIRYCQRHGDMRHIQQGKELLTKGFLKFYESP</sequence>
<organism evidence="3 4">
    <name type="scientific">Vagococcus lutrae</name>
    <dbReference type="NCBI Taxonomy" id="81947"/>
    <lineage>
        <taxon>Bacteria</taxon>
        <taxon>Bacillati</taxon>
        <taxon>Bacillota</taxon>
        <taxon>Bacilli</taxon>
        <taxon>Lactobacillales</taxon>
        <taxon>Enterococcaceae</taxon>
        <taxon>Vagococcus</taxon>
    </lineage>
</organism>
<evidence type="ECO:0000256" key="2">
    <source>
        <dbReference type="SAM" id="Phobius"/>
    </source>
</evidence>